<dbReference type="InterPro" id="IPR023867">
    <property type="entry name" value="Sulphatase_maturase_rSAM"/>
</dbReference>
<dbReference type="SUPFAM" id="SSF102114">
    <property type="entry name" value="Radical SAM enzymes"/>
    <property type="match status" value="1"/>
</dbReference>
<dbReference type="NCBIfam" id="TIGR04085">
    <property type="entry name" value="rSAM_more_4Fe4S"/>
    <property type="match status" value="1"/>
</dbReference>
<dbReference type="RefSeq" id="WP_286678897.1">
    <property type="nucleotide sequence ID" value="NZ_MNXI01000112.1"/>
</dbReference>
<dbReference type="GO" id="GO:0046872">
    <property type="term" value="F:metal ion binding"/>
    <property type="evidence" value="ECO:0007669"/>
    <property type="project" value="UniProtKB-KW"/>
</dbReference>
<evidence type="ECO:0000256" key="3">
    <source>
        <dbReference type="ARBA" id="ARBA00022723"/>
    </source>
</evidence>
<dbReference type="UniPathway" id="UPA00782"/>
<keyword evidence="2" id="KW-0949">S-adenosyl-L-methionine</keyword>
<dbReference type="EMBL" id="PFNG01000113">
    <property type="protein sequence ID" value="PIZ39631.1"/>
    <property type="molecule type" value="Genomic_DNA"/>
</dbReference>
<dbReference type="AlphaFoldDB" id="A0A2M7T8F3"/>
<dbReference type="SFLD" id="SFLDG01386">
    <property type="entry name" value="main_SPASM_domain-containing"/>
    <property type="match status" value="1"/>
</dbReference>
<keyword evidence="4" id="KW-0408">Iron</keyword>
<comment type="cofactor">
    <cofactor evidence="1">
        <name>[4Fe-4S] cluster</name>
        <dbReference type="ChEBI" id="CHEBI:49883"/>
    </cofactor>
</comment>
<dbReference type="InterPro" id="IPR023885">
    <property type="entry name" value="4Fe4S-binding_SPASM_dom"/>
</dbReference>
<dbReference type="PANTHER" id="PTHR43273">
    <property type="entry name" value="ANAEROBIC SULFATASE-MATURATING ENZYME HOMOLOG ASLB-RELATED"/>
    <property type="match status" value="1"/>
</dbReference>
<dbReference type="CDD" id="cd01335">
    <property type="entry name" value="Radical_SAM"/>
    <property type="match status" value="1"/>
</dbReference>
<evidence type="ECO:0000259" key="7">
    <source>
        <dbReference type="PROSITE" id="PS51918"/>
    </source>
</evidence>
<dbReference type="SFLD" id="SFLDG01067">
    <property type="entry name" value="SPASM/twitch_domain_containing"/>
    <property type="match status" value="1"/>
</dbReference>
<dbReference type="GO" id="GO:0051536">
    <property type="term" value="F:iron-sulfur cluster binding"/>
    <property type="evidence" value="ECO:0007669"/>
    <property type="project" value="UniProtKB-KW"/>
</dbReference>
<dbReference type="Pfam" id="PF04055">
    <property type="entry name" value="Radical_SAM"/>
    <property type="match status" value="1"/>
</dbReference>
<evidence type="ECO:0000256" key="5">
    <source>
        <dbReference type="ARBA" id="ARBA00023014"/>
    </source>
</evidence>
<evidence type="ECO:0000256" key="1">
    <source>
        <dbReference type="ARBA" id="ARBA00001966"/>
    </source>
</evidence>
<dbReference type="SFLD" id="SFLDS00029">
    <property type="entry name" value="Radical_SAM"/>
    <property type="match status" value="1"/>
</dbReference>
<name>A0A2M7T8F3_9ACTN</name>
<dbReference type="PANTHER" id="PTHR43273:SF3">
    <property type="entry name" value="ANAEROBIC SULFATASE-MATURATING ENZYME HOMOLOG ASLB-RELATED"/>
    <property type="match status" value="1"/>
</dbReference>
<evidence type="ECO:0000313" key="9">
    <source>
        <dbReference type="Proteomes" id="UP000230956"/>
    </source>
</evidence>
<dbReference type="InterPro" id="IPR058240">
    <property type="entry name" value="rSAM_sf"/>
</dbReference>
<feature type="domain" description="Radical SAM core" evidence="7">
    <location>
        <begin position="83"/>
        <end position="311"/>
    </location>
</feature>
<comment type="caution">
    <text evidence="8">The sequence shown here is derived from an EMBL/GenBank/DDBJ whole genome shotgun (WGS) entry which is preliminary data.</text>
</comment>
<keyword evidence="5" id="KW-0411">Iron-sulfur</keyword>
<organism evidence="8 9">
    <name type="scientific">Candidatus Aquicultor secundus</name>
    <dbReference type="NCBI Taxonomy" id="1973895"/>
    <lineage>
        <taxon>Bacteria</taxon>
        <taxon>Bacillati</taxon>
        <taxon>Actinomycetota</taxon>
        <taxon>Candidatus Aquicultoria</taxon>
        <taxon>Candidatus Aquicultorales</taxon>
        <taxon>Candidatus Aquicultoraceae</taxon>
        <taxon>Candidatus Aquicultor</taxon>
    </lineage>
</organism>
<dbReference type="PROSITE" id="PS51918">
    <property type="entry name" value="RADICAL_SAM"/>
    <property type="match status" value="1"/>
</dbReference>
<evidence type="ECO:0000256" key="2">
    <source>
        <dbReference type="ARBA" id="ARBA00022691"/>
    </source>
</evidence>
<dbReference type="InterPro" id="IPR007197">
    <property type="entry name" value="rSAM"/>
</dbReference>
<reference evidence="9" key="1">
    <citation type="submission" date="2017-09" db="EMBL/GenBank/DDBJ databases">
        <title>Depth-based differentiation of microbial function through sediment-hosted aquifers and enrichment of novel symbionts in the deep terrestrial subsurface.</title>
        <authorList>
            <person name="Probst A.J."/>
            <person name="Ladd B."/>
            <person name="Jarett J.K."/>
            <person name="Geller-Mcgrath D.E."/>
            <person name="Sieber C.M.K."/>
            <person name="Emerson J.B."/>
            <person name="Anantharaman K."/>
            <person name="Thomas B.C."/>
            <person name="Malmstrom R."/>
            <person name="Stieglmeier M."/>
            <person name="Klingl A."/>
            <person name="Woyke T."/>
            <person name="Ryan C.M."/>
            <person name="Banfield J.F."/>
        </authorList>
    </citation>
    <scope>NUCLEOTIDE SEQUENCE [LARGE SCALE GENOMIC DNA]</scope>
</reference>
<sequence>MNLSKRILFHEISDDSVLMINALTGAMDIVTTDLYHALLDYRSLGQPHIDEVTLERLERRGYIVKADAEKELLRQITGAFEKATKRLSFVVCPTYACNLRCTYCFEGNLPRESHAYMGERDVDYVFTAIDKLMQTYGDRNASIELFGGEPLLPRTKGFVSKLFKEARHRSLQVGVVTNSTHLDHFIDELNANKDILRSVQITLDGPKDIHDQRRKFADDRGTFDEVCSSISALLDLGIKVGVRANIDLQNIDSMPDLLDFMVKRDWVNNPYFSCNLSPVQDHSLKKNYPYILSEDKLVGKVLGMFKDNPHAKNTFSLNMFRNLGHIMSVLKRNTSIQPLLYYCEANNLENLVFGPDGYIYACTECMGSKELAIGEFKPALKLYDEAVKMWDGRNVLALDECKKCDIALLCGGGCAYSALVVNGDINKPVCNRARETIFAYLDYVRDELADMASA</sequence>
<accession>A0A2M7T8F3</accession>
<dbReference type="InterPro" id="IPR013785">
    <property type="entry name" value="Aldolase_TIM"/>
</dbReference>
<proteinExistence type="inferred from homology"/>
<evidence type="ECO:0000256" key="4">
    <source>
        <dbReference type="ARBA" id="ARBA00023004"/>
    </source>
</evidence>
<dbReference type="Proteomes" id="UP000230956">
    <property type="component" value="Unassembled WGS sequence"/>
</dbReference>
<evidence type="ECO:0000313" key="8">
    <source>
        <dbReference type="EMBL" id="PIZ39631.1"/>
    </source>
</evidence>
<gene>
    <name evidence="8" type="ORF">COY37_04705</name>
</gene>
<dbReference type="SFLD" id="SFLDG01384">
    <property type="entry name" value="thioether_bond_formation_requi"/>
    <property type="match status" value="1"/>
</dbReference>
<dbReference type="GO" id="GO:0016491">
    <property type="term" value="F:oxidoreductase activity"/>
    <property type="evidence" value="ECO:0007669"/>
    <property type="project" value="InterPro"/>
</dbReference>
<keyword evidence="3" id="KW-0479">Metal-binding</keyword>
<comment type="similarity">
    <text evidence="6">Belongs to the radical SAM superfamily. Anaerobic sulfatase-maturating enzyme family.</text>
</comment>
<dbReference type="Gene3D" id="3.20.20.70">
    <property type="entry name" value="Aldolase class I"/>
    <property type="match status" value="1"/>
</dbReference>
<protein>
    <recommendedName>
        <fullName evidence="7">Radical SAM core domain-containing protein</fullName>
    </recommendedName>
</protein>
<evidence type="ECO:0000256" key="6">
    <source>
        <dbReference type="ARBA" id="ARBA00023601"/>
    </source>
</evidence>